<gene>
    <name evidence="2" type="ORF">N482_20295</name>
</gene>
<protein>
    <recommendedName>
        <fullName evidence="4">DUF1294 domain-containing protein</fullName>
    </recommendedName>
</protein>
<evidence type="ECO:0000313" key="3">
    <source>
        <dbReference type="Proteomes" id="UP000076587"/>
    </source>
</evidence>
<organism evidence="2 3">
    <name type="scientific">Pseudoalteromonas luteoviolacea NCIMB 1942</name>
    <dbReference type="NCBI Taxonomy" id="1365253"/>
    <lineage>
        <taxon>Bacteria</taxon>
        <taxon>Pseudomonadati</taxon>
        <taxon>Pseudomonadota</taxon>
        <taxon>Gammaproteobacteria</taxon>
        <taxon>Alteromonadales</taxon>
        <taxon>Pseudoalteromonadaceae</taxon>
        <taxon>Pseudoalteromonas</taxon>
    </lineage>
</organism>
<evidence type="ECO:0008006" key="4">
    <source>
        <dbReference type="Google" id="ProtNLM"/>
    </source>
</evidence>
<feature type="transmembrane region" description="Helical" evidence="1">
    <location>
        <begin position="30"/>
        <end position="48"/>
    </location>
</feature>
<proteinExistence type="predicted"/>
<keyword evidence="1" id="KW-0472">Membrane</keyword>
<reference evidence="2 3" key="1">
    <citation type="submission" date="2013-07" db="EMBL/GenBank/DDBJ databases">
        <title>Comparative Genomic and Metabolomic Analysis of Twelve Strains of Pseudoalteromonas luteoviolacea.</title>
        <authorList>
            <person name="Vynne N.G."/>
            <person name="Mansson M."/>
            <person name="Gram L."/>
        </authorList>
    </citation>
    <scope>NUCLEOTIDE SEQUENCE [LARGE SCALE GENOMIC DNA]</scope>
    <source>
        <strain evidence="2 3">NCIMB 1942</strain>
    </source>
</reference>
<feature type="transmembrane region" description="Helical" evidence="1">
    <location>
        <begin position="99"/>
        <end position="118"/>
    </location>
</feature>
<evidence type="ECO:0000256" key="1">
    <source>
        <dbReference type="SAM" id="Phobius"/>
    </source>
</evidence>
<keyword evidence="1" id="KW-1133">Transmembrane helix</keyword>
<accession>A0A166Y6P1</accession>
<dbReference type="AlphaFoldDB" id="A0A166Y6P1"/>
<dbReference type="EMBL" id="AUXT01000215">
    <property type="protein sequence ID" value="KZN41501.1"/>
    <property type="molecule type" value="Genomic_DNA"/>
</dbReference>
<evidence type="ECO:0000313" key="2">
    <source>
        <dbReference type="EMBL" id="KZN41501.1"/>
    </source>
</evidence>
<dbReference type="InterPro" id="IPR010718">
    <property type="entry name" value="DUF1294"/>
</dbReference>
<comment type="caution">
    <text evidence="2">The sequence shown here is derived from an EMBL/GenBank/DDBJ whole genome shotgun (WGS) entry which is preliminary data.</text>
</comment>
<keyword evidence="1" id="KW-0812">Transmembrane</keyword>
<dbReference type="Proteomes" id="UP000076587">
    <property type="component" value="Unassembled WGS sequence"/>
</dbReference>
<dbReference type="Pfam" id="PF06961">
    <property type="entry name" value="DUF1294"/>
    <property type="match status" value="1"/>
</dbReference>
<dbReference type="PATRIC" id="fig|1365253.3.peg.4899"/>
<feature type="transmembrane region" description="Helical" evidence="1">
    <location>
        <begin position="7"/>
        <end position="24"/>
    </location>
</feature>
<sequence length="119" mass="13164">MFLAKCGVIVSLCTLGVLILPLIAQDSSVLGAVLGGLIVSNLLMLIVFYKDKAYAKQNKERVSERTLVLLSALALHCSTHLVMHFTHHKTNKVSFQLKLLLAISIQVLVSTIWFVQVYI</sequence>
<name>A0A166Y6P1_9GAMM</name>